<dbReference type="CDD" id="cd18793">
    <property type="entry name" value="SF2_C_SNF"/>
    <property type="match status" value="1"/>
</dbReference>
<sequence>MTKEMERNEDCIEEKDLVYLISTPEKRGAVLSVSSVGARKRYQVFIDGAVKTFYAGQIARVDDSNEYEWTPINKFRSILTAYQLNNPSMHDLYSLNSARIDFVPYQFRPALKLIHADEPRILIADSVGVGKTIEAGLIIKELAARKDLKNILIICPKPLVTERKWELEMKRFDEQFYPVDGATLRQIILDTECDGRWPSRYSRIIIPYSILDSTIYEGKGRKTSTGFGLKNLNPAPHFDLVIVDEAHHIRNGSMQKEKAFAYKSTRYFCDHADAVVMLTATPLQTSDRDLFTLLNVLRPDVVIDESTFSTMMEPNEYISEAVHVIRSAGEHWQQKTINTLKSIEDTSWGDKVISRHPNYQAVISTLKKPNLSRSERVKLISRTESLHSFDTMINRTRRRDIQDFCIRRSHTLETRFTDYQRNLHDAVQKFEAEVLSILHSESSILFMMTTLRRQTASCIFGLAPFLEDIIHRRLGQINEYVDLFMDDLSDGACNKFVKMAEEIMDLANNLPTEDPKFDSVLEIIKQKQEQGNNKIILFSTFRHTLNYLKRKLNQEGLRVAQIDGSVEDFQRLEYRRRFELHKADREAIDILLFTEVGSEGLDYQFCDMLINYDLPWNPMRIEQRIGRIDRRGQQSDVVNIYNVITADTVDADIYHRCLNRIGIFERSLGECEAIIGEMASKIERIIVNDELTQDEREIKLEQMADNEVRRIQELNNLEEAQKELFGFDLSNMNMTTELEQATNDWLSAPLVQKLIENYLDERLEEGNHVMGDDKIKRLRLNAGSRQKLLEDFRNLEVVSDSSSVGWERFLKGGKATHEITFEAEAAEANENIFFITSMHPLSRQAAKYYATDQVARICMTCDYDQIAPGEYPFSLYAWKYTGLKNNFELICISEEDDLSQNLLEIILGDCRDLKTVSDADYKEAWDHLEESHIKKWEQSKNRYLQEVSATSTFRLESLKDSFERKRTRLEKQIDEAQDEGIKRMRTSELATIERRYSSKVEEIRDLAGRADVHTSLLANGIIKVK</sequence>
<accession>A0ABW9H1K9</accession>
<feature type="domain" description="Helicase C-terminal" evidence="3">
    <location>
        <begin position="516"/>
        <end position="682"/>
    </location>
</feature>
<dbReference type="PROSITE" id="PS51192">
    <property type="entry name" value="HELICASE_ATP_BIND_1"/>
    <property type="match status" value="1"/>
</dbReference>
<evidence type="ECO:0000313" key="4">
    <source>
        <dbReference type="EMBL" id="MFM9414247.1"/>
    </source>
</evidence>
<dbReference type="GO" id="GO:0004386">
    <property type="term" value="F:helicase activity"/>
    <property type="evidence" value="ECO:0007669"/>
    <property type="project" value="UniProtKB-KW"/>
</dbReference>
<organism evidence="4 5">
    <name type="scientific">Peptococcus simiae</name>
    <dbReference type="NCBI Taxonomy" id="1643805"/>
    <lineage>
        <taxon>Bacteria</taxon>
        <taxon>Bacillati</taxon>
        <taxon>Bacillota</taxon>
        <taxon>Clostridia</taxon>
        <taxon>Eubacteriales</taxon>
        <taxon>Peptococcaceae</taxon>
        <taxon>Peptococcus</taxon>
    </lineage>
</organism>
<dbReference type="Pfam" id="PF00271">
    <property type="entry name" value="Helicase_C"/>
    <property type="match status" value="1"/>
</dbReference>
<dbReference type="SMART" id="SM00490">
    <property type="entry name" value="HELICc"/>
    <property type="match status" value="1"/>
</dbReference>
<dbReference type="InterPro" id="IPR000330">
    <property type="entry name" value="SNF2_N"/>
</dbReference>
<comment type="caution">
    <text evidence="4">The sequence shown here is derived from an EMBL/GenBank/DDBJ whole genome shotgun (WGS) entry which is preliminary data.</text>
</comment>
<dbReference type="GO" id="GO:0016787">
    <property type="term" value="F:hydrolase activity"/>
    <property type="evidence" value="ECO:0007669"/>
    <property type="project" value="UniProtKB-KW"/>
</dbReference>
<keyword evidence="5" id="KW-1185">Reference proteome</keyword>
<keyword evidence="1 4" id="KW-0378">Hydrolase</keyword>
<name>A0ABW9H1K9_9FIRM</name>
<dbReference type="InterPro" id="IPR049730">
    <property type="entry name" value="SNF2/RAD54-like_C"/>
</dbReference>
<dbReference type="SMART" id="SM00487">
    <property type="entry name" value="DEXDc"/>
    <property type="match status" value="1"/>
</dbReference>
<dbReference type="Gene3D" id="3.40.50.300">
    <property type="entry name" value="P-loop containing nucleotide triphosphate hydrolases"/>
    <property type="match status" value="1"/>
</dbReference>
<dbReference type="PANTHER" id="PTHR45766">
    <property type="entry name" value="DNA ANNEALING HELICASE AND ENDONUCLEASE ZRANB3 FAMILY MEMBER"/>
    <property type="match status" value="1"/>
</dbReference>
<dbReference type="InterPro" id="IPR027417">
    <property type="entry name" value="P-loop_NTPase"/>
</dbReference>
<dbReference type="Gene3D" id="3.40.50.10810">
    <property type="entry name" value="Tandem AAA-ATPase domain"/>
    <property type="match status" value="1"/>
</dbReference>
<gene>
    <name evidence="4" type="ORF">ACKQTC_07685</name>
</gene>
<dbReference type="SUPFAM" id="SSF52540">
    <property type="entry name" value="P-loop containing nucleoside triphosphate hydrolases"/>
    <property type="match status" value="2"/>
</dbReference>
<keyword evidence="4" id="KW-0547">Nucleotide-binding</keyword>
<proteinExistence type="predicted"/>
<dbReference type="RefSeq" id="WP_408977862.1">
    <property type="nucleotide sequence ID" value="NZ_JBJUVG010000012.1"/>
</dbReference>
<reference evidence="4 5" key="1">
    <citation type="journal article" date="2016" name="Int. J. Syst. Evol. Microbiol.">
        <title>Peptococcus simiae sp. nov., isolated from rhesus macaque faeces and emended description of the genus Peptococcus.</title>
        <authorList>
            <person name="Shkoporov A.N."/>
            <person name="Efimov B.A."/>
            <person name="Kondova I."/>
            <person name="Ouwerling B."/>
            <person name="Chaplin A.V."/>
            <person name="Shcherbakova V.A."/>
            <person name="Langermans J.A.M."/>
        </authorList>
    </citation>
    <scope>NUCLEOTIDE SEQUENCE [LARGE SCALE GENOMIC DNA]</scope>
    <source>
        <strain evidence="4 5">M108</strain>
    </source>
</reference>
<dbReference type="Proteomes" id="UP001631949">
    <property type="component" value="Unassembled WGS sequence"/>
</dbReference>
<dbReference type="EC" id="3.6.4.-" evidence="4"/>
<dbReference type="InterPro" id="IPR014001">
    <property type="entry name" value="Helicase_ATP-bd"/>
</dbReference>
<evidence type="ECO:0000313" key="5">
    <source>
        <dbReference type="Proteomes" id="UP001631949"/>
    </source>
</evidence>
<evidence type="ECO:0000259" key="3">
    <source>
        <dbReference type="PROSITE" id="PS51194"/>
    </source>
</evidence>
<feature type="domain" description="Helicase ATP-binding" evidence="2">
    <location>
        <begin position="112"/>
        <end position="300"/>
    </location>
</feature>
<keyword evidence="4" id="KW-0347">Helicase</keyword>
<protein>
    <submittedName>
        <fullName evidence="4">DEAD/DEAH box helicase</fullName>
        <ecNumber evidence="4">3.6.4.-</ecNumber>
    </submittedName>
</protein>
<dbReference type="Pfam" id="PF00176">
    <property type="entry name" value="SNF2-rel_dom"/>
    <property type="match status" value="1"/>
</dbReference>
<dbReference type="PROSITE" id="PS51194">
    <property type="entry name" value="HELICASE_CTER"/>
    <property type="match status" value="1"/>
</dbReference>
<dbReference type="PANTHER" id="PTHR45766:SF6">
    <property type="entry name" value="SWI_SNF-RELATED MATRIX-ASSOCIATED ACTIN-DEPENDENT REGULATOR OF CHROMATIN SUBFAMILY A-LIKE PROTEIN 1"/>
    <property type="match status" value="1"/>
</dbReference>
<evidence type="ECO:0000256" key="1">
    <source>
        <dbReference type="ARBA" id="ARBA00022801"/>
    </source>
</evidence>
<dbReference type="InterPro" id="IPR038718">
    <property type="entry name" value="SNF2-like_sf"/>
</dbReference>
<keyword evidence="4" id="KW-0067">ATP-binding</keyword>
<dbReference type="EMBL" id="JBJUVG010000012">
    <property type="protein sequence ID" value="MFM9414247.1"/>
    <property type="molecule type" value="Genomic_DNA"/>
</dbReference>
<evidence type="ECO:0000259" key="2">
    <source>
        <dbReference type="PROSITE" id="PS51192"/>
    </source>
</evidence>
<dbReference type="InterPro" id="IPR001650">
    <property type="entry name" value="Helicase_C-like"/>
</dbReference>